<comment type="caution">
    <text evidence="1">The sequence shown here is derived from an EMBL/GenBank/DDBJ whole genome shotgun (WGS) entry which is preliminary data.</text>
</comment>
<reference evidence="2" key="1">
    <citation type="submission" date="2016-06" db="EMBL/GenBank/DDBJ databases">
        <title>Parallel loss of symbiosis genes in relatives of nitrogen-fixing non-legume Parasponia.</title>
        <authorList>
            <person name="Van Velzen R."/>
            <person name="Holmer R."/>
            <person name="Bu F."/>
            <person name="Rutten L."/>
            <person name="Van Zeijl A."/>
            <person name="Liu W."/>
            <person name="Santuari L."/>
            <person name="Cao Q."/>
            <person name="Sharma T."/>
            <person name="Shen D."/>
            <person name="Roswanjaya Y."/>
            <person name="Wardhani T."/>
            <person name="Kalhor M.S."/>
            <person name="Jansen J."/>
            <person name="Van den Hoogen J."/>
            <person name="Gungor B."/>
            <person name="Hartog M."/>
            <person name="Hontelez J."/>
            <person name="Verver J."/>
            <person name="Yang W.-C."/>
            <person name="Schijlen E."/>
            <person name="Repin R."/>
            <person name="Schilthuizen M."/>
            <person name="Schranz E."/>
            <person name="Heidstra R."/>
            <person name="Miyata K."/>
            <person name="Fedorova E."/>
            <person name="Kohlen W."/>
            <person name="Bisseling T."/>
            <person name="Smit S."/>
            <person name="Geurts R."/>
        </authorList>
    </citation>
    <scope>NUCLEOTIDE SEQUENCE [LARGE SCALE GENOMIC DNA]</scope>
    <source>
        <strain evidence="2">cv. WU1-14</strain>
    </source>
</reference>
<accession>A0A2P5AC95</accession>
<name>A0A2P5AC95_PARAD</name>
<keyword evidence="2" id="KW-1185">Reference proteome</keyword>
<proteinExistence type="predicted"/>
<sequence>LELVTVMAKKSWEVKRKETCFPLSPRYVSNLYSSSLQNQSLTNRRTCKRPLLGLRSFNKYFVTKIEKTKRDSIEMEENGIMGWLKSLRFDDYGKKEKGGSDKKCE</sequence>
<dbReference type="AlphaFoldDB" id="A0A2P5AC95"/>
<dbReference type="EMBL" id="JXTB01000677">
    <property type="protein sequence ID" value="PON34149.1"/>
    <property type="molecule type" value="Genomic_DNA"/>
</dbReference>
<feature type="non-terminal residue" evidence="1">
    <location>
        <position position="1"/>
    </location>
</feature>
<evidence type="ECO:0000313" key="2">
    <source>
        <dbReference type="Proteomes" id="UP000237105"/>
    </source>
</evidence>
<protein>
    <submittedName>
        <fullName evidence="1">Uncharacterized protein</fullName>
    </submittedName>
</protein>
<dbReference type="Proteomes" id="UP000237105">
    <property type="component" value="Unassembled WGS sequence"/>
</dbReference>
<organism evidence="1 2">
    <name type="scientific">Parasponia andersonii</name>
    <name type="common">Sponia andersonii</name>
    <dbReference type="NCBI Taxonomy" id="3476"/>
    <lineage>
        <taxon>Eukaryota</taxon>
        <taxon>Viridiplantae</taxon>
        <taxon>Streptophyta</taxon>
        <taxon>Embryophyta</taxon>
        <taxon>Tracheophyta</taxon>
        <taxon>Spermatophyta</taxon>
        <taxon>Magnoliopsida</taxon>
        <taxon>eudicotyledons</taxon>
        <taxon>Gunneridae</taxon>
        <taxon>Pentapetalae</taxon>
        <taxon>rosids</taxon>
        <taxon>fabids</taxon>
        <taxon>Rosales</taxon>
        <taxon>Cannabaceae</taxon>
        <taxon>Parasponia</taxon>
    </lineage>
</organism>
<evidence type="ECO:0000313" key="1">
    <source>
        <dbReference type="EMBL" id="PON34149.1"/>
    </source>
</evidence>
<gene>
    <name evidence="1" type="ORF">PanWU01x14_346730</name>
</gene>